<sequence>MRRFFCNNLTCGRRTFAEQAPGLTSKHGRRATGSLSMALALGGRPGARAVGRSTLLRPLRSLPDPQVTGPRVLGVDEFAWRKGHTYGTVLVDVEGGHVVELLPDRSADSFAAWLQAHPGVEVICRDRAGCYAESAQRGAPQAVQIADR</sequence>
<name>A0A2T0LM13_9ACTN</name>
<dbReference type="AlphaFoldDB" id="A0A2T0LM13"/>
<gene>
    <name evidence="2" type="ORF">B0I32_15212</name>
</gene>
<dbReference type="Proteomes" id="UP000238312">
    <property type="component" value="Unassembled WGS sequence"/>
</dbReference>
<evidence type="ECO:0000313" key="2">
    <source>
        <dbReference type="EMBL" id="PRX44117.1"/>
    </source>
</evidence>
<dbReference type="PANTHER" id="PTHR33498">
    <property type="entry name" value="TRANSPOSASE FOR INSERTION SEQUENCE ELEMENT IS1557"/>
    <property type="match status" value="1"/>
</dbReference>
<dbReference type="PANTHER" id="PTHR33498:SF1">
    <property type="entry name" value="TRANSPOSASE FOR INSERTION SEQUENCE ELEMENT IS1557"/>
    <property type="match status" value="1"/>
</dbReference>
<comment type="caution">
    <text evidence="2">The sequence shown here is derived from an EMBL/GenBank/DDBJ whole genome shotgun (WGS) entry which is preliminary data.</text>
</comment>
<dbReference type="EMBL" id="PVNG01000052">
    <property type="protein sequence ID" value="PRX44117.1"/>
    <property type="molecule type" value="Genomic_DNA"/>
</dbReference>
<feature type="domain" description="Transposase IS204/IS1001/IS1096/IS1165 DDE" evidence="1">
    <location>
        <begin position="73"/>
        <end position="148"/>
    </location>
</feature>
<dbReference type="InterPro" id="IPR002560">
    <property type="entry name" value="Transposase_DDE"/>
</dbReference>
<dbReference type="Pfam" id="PF01610">
    <property type="entry name" value="DDE_Tnp_ISL3"/>
    <property type="match status" value="1"/>
</dbReference>
<proteinExistence type="predicted"/>
<evidence type="ECO:0000259" key="1">
    <source>
        <dbReference type="Pfam" id="PF01610"/>
    </source>
</evidence>
<organism evidence="2 3">
    <name type="scientific">Nonomuraea fuscirosea</name>
    <dbReference type="NCBI Taxonomy" id="1291556"/>
    <lineage>
        <taxon>Bacteria</taxon>
        <taxon>Bacillati</taxon>
        <taxon>Actinomycetota</taxon>
        <taxon>Actinomycetes</taxon>
        <taxon>Streptosporangiales</taxon>
        <taxon>Streptosporangiaceae</taxon>
        <taxon>Nonomuraea</taxon>
    </lineage>
</organism>
<keyword evidence="3" id="KW-1185">Reference proteome</keyword>
<dbReference type="InterPro" id="IPR047951">
    <property type="entry name" value="Transpos_ISL3"/>
</dbReference>
<evidence type="ECO:0000313" key="3">
    <source>
        <dbReference type="Proteomes" id="UP000238312"/>
    </source>
</evidence>
<protein>
    <submittedName>
        <fullName evidence="2">Transposase</fullName>
    </submittedName>
</protein>
<accession>A0A2T0LM13</accession>
<reference evidence="2 3" key="1">
    <citation type="submission" date="2018-03" db="EMBL/GenBank/DDBJ databases">
        <title>Genomic Encyclopedia of Type Strains, Phase III (KMG-III): the genomes of soil and plant-associated and newly described type strains.</title>
        <authorList>
            <person name="Whitman W."/>
        </authorList>
    </citation>
    <scope>NUCLEOTIDE SEQUENCE [LARGE SCALE GENOMIC DNA]</scope>
    <source>
        <strain evidence="2 3">CGMCC 4.7104</strain>
    </source>
</reference>